<dbReference type="EMBL" id="HBKQ01031628">
    <property type="protein sequence ID" value="CAE2251425.1"/>
    <property type="molecule type" value="Transcribed_RNA"/>
</dbReference>
<keyword evidence="7" id="KW-0547">Nucleotide-binding</keyword>
<dbReference type="FunFam" id="3.40.50.300:FF:000610">
    <property type="entry name" value="Multidrug resistance-associated ABC transporter"/>
    <property type="match status" value="1"/>
</dbReference>
<dbReference type="InterPro" id="IPR036640">
    <property type="entry name" value="ABC1_TM_sf"/>
</dbReference>
<feature type="transmembrane region" description="Helical" evidence="12">
    <location>
        <begin position="299"/>
        <end position="322"/>
    </location>
</feature>
<feature type="compositionally biased region" description="Acidic residues" evidence="11">
    <location>
        <begin position="585"/>
        <end position="596"/>
    </location>
</feature>
<feature type="region of interest" description="Disordered" evidence="11">
    <location>
        <begin position="129"/>
        <end position="150"/>
    </location>
</feature>
<dbReference type="GO" id="GO:0016887">
    <property type="term" value="F:ATP hydrolysis activity"/>
    <property type="evidence" value="ECO:0007669"/>
    <property type="project" value="InterPro"/>
</dbReference>
<organism evidence="15">
    <name type="scientific">Odontella aurita</name>
    <dbReference type="NCBI Taxonomy" id="265563"/>
    <lineage>
        <taxon>Eukaryota</taxon>
        <taxon>Sar</taxon>
        <taxon>Stramenopiles</taxon>
        <taxon>Ochrophyta</taxon>
        <taxon>Bacillariophyta</taxon>
        <taxon>Mediophyceae</taxon>
        <taxon>Biddulphiophycidae</taxon>
        <taxon>Eupodiscales</taxon>
        <taxon>Odontellaceae</taxon>
        <taxon>Odontella</taxon>
    </lineage>
</organism>
<feature type="region of interest" description="Disordered" evidence="11">
    <location>
        <begin position="945"/>
        <end position="1006"/>
    </location>
</feature>
<dbReference type="PROSITE" id="PS50929">
    <property type="entry name" value="ABC_TM1F"/>
    <property type="match status" value="2"/>
</dbReference>
<dbReference type="GO" id="GO:0005524">
    <property type="term" value="F:ATP binding"/>
    <property type="evidence" value="ECO:0007669"/>
    <property type="project" value="UniProtKB-KW"/>
</dbReference>
<dbReference type="InterPro" id="IPR003439">
    <property type="entry name" value="ABC_transporter-like_ATP-bd"/>
</dbReference>
<dbReference type="CDD" id="cd18595">
    <property type="entry name" value="ABC_6TM_MRP1_2_3_6_D1_like"/>
    <property type="match status" value="1"/>
</dbReference>
<keyword evidence="8" id="KW-0067">ATP-binding</keyword>
<dbReference type="PROSITE" id="PS50893">
    <property type="entry name" value="ABC_TRANSPORTER_2"/>
    <property type="match status" value="2"/>
</dbReference>
<feature type="region of interest" description="Disordered" evidence="11">
    <location>
        <begin position="882"/>
        <end position="914"/>
    </location>
</feature>
<evidence type="ECO:0000256" key="1">
    <source>
        <dbReference type="ARBA" id="ARBA00004128"/>
    </source>
</evidence>
<feature type="domain" description="ABC transmembrane type-1" evidence="14">
    <location>
        <begin position="1037"/>
        <end position="1323"/>
    </location>
</feature>
<feature type="region of interest" description="Disordered" evidence="11">
    <location>
        <begin position="1"/>
        <end position="30"/>
    </location>
</feature>
<dbReference type="Pfam" id="PF00664">
    <property type="entry name" value="ABC_membrane"/>
    <property type="match status" value="2"/>
</dbReference>
<feature type="region of interest" description="Disordered" evidence="11">
    <location>
        <begin position="490"/>
        <end position="539"/>
    </location>
</feature>
<dbReference type="FunFam" id="1.20.1560.10:FF:000010">
    <property type="entry name" value="Multidrug resistance-associated ABC transporter"/>
    <property type="match status" value="1"/>
</dbReference>
<feature type="compositionally biased region" description="Acidic residues" evidence="11">
    <location>
        <begin position="888"/>
        <end position="914"/>
    </location>
</feature>
<evidence type="ECO:0000259" key="13">
    <source>
        <dbReference type="PROSITE" id="PS50893"/>
    </source>
</evidence>
<evidence type="ECO:0000313" key="15">
    <source>
        <dbReference type="EMBL" id="CAE2251425.1"/>
    </source>
</evidence>
<evidence type="ECO:0000256" key="4">
    <source>
        <dbReference type="ARBA" id="ARBA00022554"/>
    </source>
</evidence>
<feature type="compositionally biased region" description="Low complexity" evidence="11">
    <location>
        <begin position="1"/>
        <end position="16"/>
    </location>
</feature>
<dbReference type="CDD" id="cd03250">
    <property type="entry name" value="ABCC_MRP_domain1"/>
    <property type="match status" value="1"/>
</dbReference>
<feature type="compositionally biased region" description="Basic and acidic residues" evidence="11">
    <location>
        <begin position="948"/>
        <end position="963"/>
    </location>
</feature>
<feature type="transmembrane region" description="Helical" evidence="12">
    <location>
        <begin position="387"/>
        <end position="414"/>
    </location>
</feature>
<keyword evidence="9 12" id="KW-1133">Transmembrane helix</keyword>
<dbReference type="Gene3D" id="1.20.1560.10">
    <property type="entry name" value="ABC transporter type 1, transmembrane domain"/>
    <property type="match status" value="2"/>
</dbReference>
<sequence length="1629" mass="178521">MSATSPTKAAAASPSAVSERTPLMPDSPSLSTNASSLFSVALEADCEPLYGSHQSVSRRFQQAGYIQSSSWWSVLIFGWFHPLLKLGNTKGTLDPEDVATLPLPPDCENDEVVGEFDRRWEEEWERVRKRRAERGGGDDEYGEAESGGGAGGGPSLVRILALAFGRDFLRAGLLKMIHDISIFVGPQVLHGLITYMSDADAPLSRGLGLTAAVTLSQLAMSLALRHYFYKCYLTGLRVRTAVVSAVYRKALVLSASERQTRSAGEIVNLISVDAQRMQDLTTYLHAVWYSPLQIGLALYFLWGQLGVSCLGGVVVIVIMMPVTKWVARFLAKIQKDLMKAKDRRVEVNNEVLGSMKVVKLQAWEESFFDKIDDMRNAELRKLLKYKVVSAISIMLWSAVPLLVALATFATYVFLGNDLDVASALTALALFDILRFPLFMLPQIINRMVEASISFGRVRSFLLCEEHRPVGRGDLNEPGVRIGGNATFLYDGKKPRWNPDGDDDDDVKGADGGEGGGKGGKKQRKKKRRKERGPVTMGLRRDLHDANWEATLLRSRLADAESRIRELLNQKWADYGSAAANGGDNDNNDGGDGDGDGDEGKLLEEEQPLRDTSDYAQVEGDDDDPESPPSDLLSLKRLNFTVKRGELIAVVGGVGSGKSTLINAILGEVRPLCGDLAVNGKLAYFPQSPFVMNDTLKSNVVFGRTREPFDESRYRRAIRTCALEHDLRLLPDGDMTEIGEKGITLSGGQKARVAMARVVYRDADLYLLDDPLSAVDAHVGKHMFQKCVVEELLLGGRKKVVDANYDNGGAEEEERVAKAVERKAAVVLVTNALQYLSSPFVDRIVVLRDGAVTEQGTYGELSSDKNSVFSSFLSVMAETGGGTYGDASTEADAESLGDDDVDDDDEDDEDTDDDEGVSFEKALAKTDSANSLSALDVMDEPEVSKILSPRKELEDRASFVSRRDEDEDGDKDWPGAPPQRRMRSSMRKAIDPPMEQGGPSKPSSATPLMTDEFKERETGHVGLNVYRSWARAAGGAKVFVAILAAFAGTEGINVLSKWWLTYWSQHGGEGGSAGQFRFLAIYAAINLSAVVAVFVRLMLVMFTGLAASREMFKRLLEVVLEAPMSFFDTTPIGRIINRFSKDIYTIDEQLVQTLRSYLATLTSVVGVIIVVSTVTPYFALCLLPMIFFYMHQQNYFTTTYRELKRLDSVSRSPIYALLGETLDGVSTIRAFSAQPSLLRRIGTMLDAQQNAYYLTCAAQCWLAVRLELVGTLIITFACLCAVAEHGARGGDANFAGLAGLSVSFALSVTQSLNWSVRMGSDLEANMVAVERVEQYCRIPGEAPRETDKDKRIDPKWPGRGAIKFRGARMRYRPGLPLVLKGLDLDIPARSKVGIVGRTGAGKSTLMVALLRIVELAGGSITIDDVDIRTLGLKKLRKQIAVIPQDPVLFSGSVRTNLDPFHEYTDERLYEVLTRVGLYGKQIRRVDSATSLASSHSGKSGGAGGANKSFCVKSISDEVFEGGSNFSVGQRQLLVIARALLCGARVVIMDEATASVDADTDARIQRVMRTEFRDATTLTVAHRINTIMDSDYILVMDDGRAAEFDTPGALMQIGGLFKDLVDAWEREHDRD</sequence>
<evidence type="ECO:0000256" key="12">
    <source>
        <dbReference type="SAM" id="Phobius"/>
    </source>
</evidence>
<dbReference type="CDD" id="cd03244">
    <property type="entry name" value="ABCC_MRP_domain2"/>
    <property type="match status" value="1"/>
</dbReference>
<feature type="region of interest" description="Disordered" evidence="11">
    <location>
        <begin position="577"/>
        <end position="631"/>
    </location>
</feature>
<proteinExistence type="inferred from homology"/>
<gene>
    <name evidence="15" type="ORF">OAUR00152_LOCUS21532</name>
</gene>
<dbReference type="CDD" id="cd18603">
    <property type="entry name" value="ABC_6TM_MRP1_2_3_6_D2_like"/>
    <property type="match status" value="1"/>
</dbReference>
<keyword evidence="5 12" id="KW-0812">Transmembrane</keyword>
<dbReference type="InterPro" id="IPR050173">
    <property type="entry name" value="ABC_transporter_C-like"/>
</dbReference>
<evidence type="ECO:0000256" key="10">
    <source>
        <dbReference type="ARBA" id="ARBA00023136"/>
    </source>
</evidence>
<feature type="domain" description="ABC transmembrane type-1" evidence="14">
    <location>
        <begin position="171"/>
        <end position="449"/>
    </location>
</feature>
<dbReference type="GO" id="GO:0000323">
    <property type="term" value="C:lytic vacuole"/>
    <property type="evidence" value="ECO:0007669"/>
    <property type="project" value="UniProtKB-ARBA"/>
</dbReference>
<evidence type="ECO:0000256" key="11">
    <source>
        <dbReference type="SAM" id="MobiDB-lite"/>
    </source>
</evidence>
<accession>A0A7S4J4Q4</accession>
<evidence type="ECO:0000256" key="9">
    <source>
        <dbReference type="ARBA" id="ARBA00022989"/>
    </source>
</evidence>
<dbReference type="InterPro" id="IPR027417">
    <property type="entry name" value="P-loop_NTPase"/>
</dbReference>
<dbReference type="InterPro" id="IPR017871">
    <property type="entry name" value="ABC_transporter-like_CS"/>
</dbReference>
<feature type="compositionally biased region" description="Basic and acidic residues" evidence="11">
    <location>
        <begin position="597"/>
        <end position="612"/>
    </location>
</feature>
<dbReference type="PANTHER" id="PTHR24223:SF443">
    <property type="entry name" value="MULTIDRUG-RESISTANCE LIKE PROTEIN 1, ISOFORM I"/>
    <property type="match status" value="1"/>
</dbReference>
<feature type="transmembrane region" description="Helical" evidence="12">
    <location>
        <begin position="420"/>
        <end position="440"/>
    </location>
</feature>
<dbReference type="FunFam" id="1.20.1560.10:FF:000020">
    <property type="entry name" value="ABC metal ion transporter"/>
    <property type="match status" value="1"/>
</dbReference>
<keyword evidence="6" id="KW-0677">Repeat</keyword>
<dbReference type="GO" id="GO:0140359">
    <property type="term" value="F:ABC-type transporter activity"/>
    <property type="evidence" value="ECO:0007669"/>
    <property type="project" value="InterPro"/>
</dbReference>
<evidence type="ECO:0000256" key="8">
    <source>
        <dbReference type="ARBA" id="ARBA00022840"/>
    </source>
</evidence>
<dbReference type="InterPro" id="IPR011527">
    <property type="entry name" value="ABC1_TM_dom"/>
</dbReference>
<evidence type="ECO:0000256" key="7">
    <source>
        <dbReference type="ARBA" id="ARBA00022741"/>
    </source>
</evidence>
<dbReference type="GO" id="GO:0005774">
    <property type="term" value="C:vacuolar membrane"/>
    <property type="evidence" value="ECO:0007669"/>
    <property type="project" value="UniProtKB-SubCell"/>
</dbReference>
<reference evidence="15" key="1">
    <citation type="submission" date="2021-01" db="EMBL/GenBank/DDBJ databases">
        <authorList>
            <person name="Corre E."/>
            <person name="Pelletier E."/>
            <person name="Niang G."/>
            <person name="Scheremetjew M."/>
            <person name="Finn R."/>
            <person name="Kale V."/>
            <person name="Holt S."/>
            <person name="Cochrane G."/>
            <person name="Meng A."/>
            <person name="Brown T."/>
            <person name="Cohen L."/>
        </authorList>
    </citation>
    <scope>NUCLEOTIDE SEQUENCE</scope>
    <source>
        <strain evidence="15">Isolate 1302-5</strain>
    </source>
</reference>
<dbReference type="SUPFAM" id="SSF52540">
    <property type="entry name" value="P-loop containing nucleoside triphosphate hydrolases"/>
    <property type="match status" value="2"/>
</dbReference>
<name>A0A7S4J4Q4_9STRA</name>
<feature type="transmembrane region" description="Helical" evidence="12">
    <location>
        <begin position="1079"/>
        <end position="1106"/>
    </location>
</feature>
<dbReference type="Gene3D" id="3.40.50.300">
    <property type="entry name" value="P-loop containing nucleotide triphosphate hydrolases"/>
    <property type="match status" value="2"/>
</dbReference>
<dbReference type="SUPFAM" id="SSF90123">
    <property type="entry name" value="ABC transporter transmembrane region"/>
    <property type="match status" value="2"/>
</dbReference>
<feature type="domain" description="ABC transporter" evidence="13">
    <location>
        <begin position="617"/>
        <end position="873"/>
    </location>
</feature>
<feature type="compositionally biased region" description="Basic residues" evidence="11">
    <location>
        <begin position="518"/>
        <end position="530"/>
    </location>
</feature>
<protein>
    <submittedName>
        <fullName evidence="15">Uncharacterized protein</fullName>
    </submittedName>
</protein>
<dbReference type="PROSITE" id="PS00211">
    <property type="entry name" value="ABC_TRANSPORTER_1"/>
    <property type="match status" value="2"/>
</dbReference>
<comment type="subcellular location">
    <subcellularLocation>
        <location evidence="1">Vacuole membrane</location>
        <topology evidence="1">Multi-pass membrane protein</topology>
    </subcellularLocation>
</comment>
<evidence type="ECO:0000256" key="2">
    <source>
        <dbReference type="ARBA" id="ARBA00009726"/>
    </source>
</evidence>
<evidence type="ECO:0000259" key="14">
    <source>
        <dbReference type="PROSITE" id="PS50929"/>
    </source>
</evidence>
<dbReference type="Pfam" id="PF00005">
    <property type="entry name" value="ABC_tran"/>
    <property type="match status" value="2"/>
</dbReference>
<keyword evidence="10 12" id="KW-0472">Membrane</keyword>
<keyword evidence="3" id="KW-0813">Transport</keyword>
<evidence type="ECO:0000256" key="6">
    <source>
        <dbReference type="ARBA" id="ARBA00022737"/>
    </source>
</evidence>
<dbReference type="SMART" id="SM00382">
    <property type="entry name" value="AAA"/>
    <property type="match status" value="2"/>
</dbReference>
<keyword evidence="4" id="KW-0926">Vacuole</keyword>
<comment type="similarity">
    <text evidence="2">Belongs to the ABC transporter superfamily. ABCC family. Conjugate transporter (TC 3.A.1.208) subfamily.</text>
</comment>
<dbReference type="PANTHER" id="PTHR24223">
    <property type="entry name" value="ATP-BINDING CASSETTE SUB-FAMILY C"/>
    <property type="match status" value="1"/>
</dbReference>
<dbReference type="InterPro" id="IPR003593">
    <property type="entry name" value="AAA+_ATPase"/>
</dbReference>
<evidence type="ECO:0000256" key="3">
    <source>
        <dbReference type="ARBA" id="ARBA00022448"/>
    </source>
</evidence>
<evidence type="ECO:0000256" key="5">
    <source>
        <dbReference type="ARBA" id="ARBA00022692"/>
    </source>
</evidence>
<feature type="transmembrane region" description="Helical" evidence="12">
    <location>
        <begin position="1156"/>
        <end position="1189"/>
    </location>
</feature>
<feature type="domain" description="ABC transporter" evidence="13">
    <location>
        <begin position="1361"/>
        <end position="1621"/>
    </location>
</feature>